<name>A0AAD7MNI6_9AGAR</name>
<comment type="caution">
    <text evidence="3">The sequence shown here is derived from an EMBL/GenBank/DDBJ whole genome shotgun (WGS) entry which is preliminary data.</text>
</comment>
<protein>
    <recommendedName>
        <fullName evidence="5">Secreted protein</fullName>
    </recommendedName>
</protein>
<evidence type="ECO:0000256" key="1">
    <source>
        <dbReference type="SAM" id="MobiDB-lite"/>
    </source>
</evidence>
<evidence type="ECO:0008006" key="5">
    <source>
        <dbReference type="Google" id="ProtNLM"/>
    </source>
</evidence>
<keyword evidence="2" id="KW-0732">Signal</keyword>
<keyword evidence="4" id="KW-1185">Reference proteome</keyword>
<evidence type="ECO:0000256" key="2">
    <source>
        <dbReference type="SAM" id="SignalP"/>
    </source>
</evidence>
<evidence type="ECO:0000313" key="3">
    <source>
        <dbReference type="EMBL" id="KAJ7724023.1"/>
    </source>
</evidence>
<reference evidence="3" key="1">
    <citation type="submission" date="2023-03" db="EMBL/GenBank/DDBJ databases">
        <title>Massive genome expansion in bonnet fungi (Mycena s.s.) driven by repeated elements and novel gene families across ecological guilds.</title>
        <authorList>
            <consortium name="Lawrence Berkeley National Laboratory"/>
            <person name="Harder C.B."/>
            <person name="Miyauchi S."/>
            <person name="Viragh M."/>
            <person name="Kuo A."/>
            <person name="Thoen E."/>
            <person name="Andreopoulos B."/>
            <person name="Lu D."/>
            <person name="Skrede I."/>
            <person name="Drula E."/>
            <person name="Henrissat B."/>
            <person name="Morin E."/>
            <person name="Kohler A."/>
            <person name="Barry K."/>
            <person name="LaButti K."/>
            <person name="Morin E."/>
            <person name="Salamov A."/>
            <person name="Lipzen A."/>
            <person name="Mereny Z."/>
            <person name="Hegedus B."/>
            <person name="Baldrian P."/>
            <person name="Stursova M."/>
            <person name="Weitz H."/>
            <person name="Taylor A."/>
            <person name="Grigoriev I.V."/>
            <person name="Nagy L.G."/>
            <person name="Martin F."/>
            <person name="Kauserud H."/>
        </authorList>
    </citation>
    <scope>NUCLEOTIDE SEQUENCE</scope>
    <source>
        <strain evidence="3">CBHHK182m</strain>
    </source>
</reference>
<gene>
    <name evidence="3" type="ORF">B0H16DRAFT_1698813</name>
</gene>
<accession>A0AAD7MNI6</accession>
<feature type="region of interest" description="Disordered" evidence="1">
    <location>
        <begin position="67"/>
        <end position="114"/>
    </location>
</feature>
<feature type="chain" id="PRO_5042198352" description="Secreted protein" evidence="2">
    <location>
        <begin position="22"/>
        <end position="114"/>
    </location>
</feature>
<dbReference type="Proteomes" id="UP001215598">
    <property type="component" value="Unassembled WGS sequence"/>
</dbReference>
<sequence length="114" mass="11935">MVIWITLFISTLILKFEHSYGQNILPRQFPSQCSSVCNVPDGPGAGFANAGSCTDEQADTWAACLDCNDQAGGDTDDDSESRMETYIPPQSSSDGSSASSSDEVPASGGSSDQT</sequence>
<evidence type="ECO:0000313" key="4">
    <source>
        <dbReference type="Proteomes" id="UP001215598"/>
    </source>
</evidence>
<dbReference type="AlphaFoldDB" id="A0AAD7MNI6"/>
<organism evidence="3 4">
    <name type="scientific">Mycena metata</name>
    <dbReference type="NCBI Taxonomy" id="1033252"/>
    <lineage>
        <taxon>Eukaryota</taxon>
        <taxon>Fungi</taxon>
        <taxon>Dikarya</taxon>
        <taxon>Basidiomycota</taxon>
        <taxon>Agaricomycotina</taxon>
        <taxon>Agaricomycetes</taxon>
        <taxon>Agaricomycetidae</taxon>
        <taxon>Agaricales</taxon>
        <taxon>Marasmiineae</taxon>
        <taxon>Mycenaceae</taxon>
        <taxon>Mycena</taxon>
    </lineage>
</organism>
<proteinExistence type="predicted"/>
<dbReference type="EMBL" id="JARKIB010000206">
    <property type="protein sequence ID" value="KAJ7724023.1"/>
    <property type="molecule type" value="Genomic_DNA"/>
</dbReference>
<feature type="signal peptide" evidence="2">
    <location>
        <begin position="1"/>
        <end position="21"/>
    </location>
</feature>
<feature type="compositionally biased region" description="Low complexity" evidence="1">
    <location>
        <begin position="91"/>
        <end position="102"/>
    </location>
</feature>